<protein>
    <submittedName>
        <fullName evidence="3">Flagellar hook-basal body complex protein FliE</fullName>
    </submittedName>
</protein>
<dbReference type="PRINTS" id="PR01006">
    <property type="entry name" value="FLGHOOKFLIE"/>
</dbReference>
<proteinExistence type="predicted"/>
<reference evidence="3 4" key="1">
    <citation type="journal article" date="2021" name="Microbiol. Resour. Announc.">
        <title>Complete Genome Sequences of Three Human Oral Treponema parvum Isolates.</title>
        <authorList>
            <person name="Zeng H."/>
            <person name="Watt R.M."/>
        </authorList>
    </citation>
    <scope>NUCLEOTIDE SEQUENCE [LARGE SCALE GENOMIC DNA]</scope>
    <source>
        <strain evidence="3 4">ATCC 700770</strain>
    </source>
</reference>
<dbReference type="EMBL" id="CP054142">
    <property type="protein sequence ID" value="QTQ15122.1"/>
    <property type="molecule type" value="Genomic_DNA"/>
</dbReference>
<dbReference type="InterPro" id="IPR001624">
    <property type="entry name" value="FliE"/>
</dbReference>
<keyword evidence="4" id="KW-1185">Reference proteome</keyword>
<keyword evidence="1" id="KW-0975">Bacterial flagellum</keyword>
<feature type="compositionally biased region" description="Polar residues" evidence="2">
    <location>
        <begin position="25"/>
        <end position="54"/>
    </location>
</feature>
<keyword evidence="3" id="KW-0969">Cilium</keyword>
<accession>A0A975F686</accession>
<dbReference type="GO" id="GO:0071973">
    <property type="term" value="P:bacterial-type flagellum-dependent cell motility"/>
    <property type="evidence" value="ECO:0007669"/>
    <property type="project" value="InterPro"/>
</dbReference>
<evidence type="ECO:0000313" key="4">
    <source>
        <dbReference type="Proteomes" id="UP000671908"/>
    </source>
</evidence>
<dbReference type="AlphaFoldDB" id="A0A975F686"/>
<dbReference type="Proteomes" id="UP000671908">
    <property type="component" value="Chromosome"/>
</dbReference>
<feature type="region of interest" description="Disordered" evidence="2">
    <location>
        <begin position="1"/>
        <end position="68"/>
    </location>
</feature>
<dbReference type="GO" id="GO:0003774">
    <property type="term" value="F:cytoskeletal motor activity"/>
    <property type="evidence" value="ECO:0007669"/>
    <property type="project" value="InterPro"/>
</dbReference>
<dbReference type="GO" id="GO:0005198">
    <property type="term" value="F:structural molecule activity"/>
    <property type="evidence" value="ECO:0007669"/>
    <property type="project" value="InterPro"/>
</dbReference>
<keyword evidence="3" id="KW-0966">Cell projection</keyword>
<dbReference type="KEGG" id="tpav:HRQ91_04285"/>
<sequence length="140" mass="15014">MKIPEFGSLQMTRTDPAHMGKAPLSSPQDISFSKILSSGAQDNKTSGIQSTGQANALADKDPRAGISTPSVADRVLGAVSQMNRQQLDVASIEQKLITDPDSVDIHDVTLAMSKAQMSLSIAQTVIDRMITGWNELTTMR</sequence>
<dbReference type="GO" id="GO:0009288">
    <property type="term" value="C:bacterial-type flagellum"/>
    <property type="evidence" value="ECO:0007669"/>
    <property type="project" value="InterPro"/>
</dbReference>
<organism evidence="3 4">
    <name type="scientific">Treponema parvum</name>
    <dbReference type="NCBI Taxonomy" id="138851"/>
    <lineage>
        <taxon>Bacteria</taxon>
        <taxon>Pseudomonadati</taxon>
        <taxon>Spirochaetota</taxon>
        <taxon>Spirochaetia</taxon>
        <taxon>Spirochaetales</taxon>
        <taxon>Treponemataceae</taxon>
        <taxon>Treponema</taxon>
    </lineage>
</organism>
<gene>
    <name evidence="3" type="ORF">HRQ91_04285</name>
</gene>
<name>A0A975F686_9SPIR</name>
<evidence type="ECO:0000256" key="1">
    <source>
        <dbReference type="ARBA" id="ARBA00023143"/>
    </source>
</evidence>
<dbReference type="Pfam" id="PF02049">
    <property type="entry name" value="FliE"/>
    <property type="match status" value="1"/>
</dbReference>
<evidence type="ECO:0000256" key="2">
    <source>
        <dbReference type="SAM" id="MobiDB-lite"/>
    </source>
</evidence>
<evidence type="ECO:0000313" key="3">
    <source>
        <dbReference type="EMBL" id="QTQ15122.1"/>
    </source>
</evidence>
<keyword evidence="3" id="KW-0282">Flagellum</keyword>